<dbReference type="SUPFAM" id="SSF53756">
    <property type="entry name" value="UDP-Glycosyltransferase/glycogen phosphorylase"/>
    <property type="match status" value="1"/>
</dbReference>
<dbReference type="InterPro" id="IPR035595">
    <property type="entry name" value="UDP_glycos_trans_CS"/>
</dbReference>
<dbReference type="EC" id="2.4.1.-" evidence="8"/>
<comment type="similarity">
    <text evidence="2 7">Belongs to the UDP-glycosyltransferase family.</text>
</comment>
<dbReference type="PROSITE" id="PS00375">
    <property type="entry name" value="UDPGT"/>
    <property type="match status" value="1"/>
</dbReference>
<evidence type="ECO:0000256" key="4">
    <source>
        <dbReference type="ARBA" id="ARBA00022729"/>
    </source>
</evidence>
<dbReference type="PANTHER" id="PTHR11926:SF1560">
    <property type="entry name" value="UDP-GLYCOSYLTRANSFERASE 74E1-RELATED"/>
    <property type="match status" value="1"/>
</dbReference>
<keyword evidence="4" id="KW-0732">Signal</keyword>
<dbReference type="EMBL" id="FJ586244">
    <property type="protein sequence ID" value="ACM09993.3"/>
    <property type="molecule type" value="mRNA"/>
</dbReference>
<comment type="catalytic activity">
    <reaction evidence="5">
        <text>an anthocyanidin 3-O-beta-D-glucoside + UDP-alpha-D-glucose = an anthocyanidin 3,5-di-O-beta-D-glucoside + UDP + 2 H(+)</text>
        <dbReference type="Rhea" id="RHEA:35423"/>
        <dbReference type="ChEBI" id="CHEBI:15378"/>
        <dbReference type="ChEBI" id="CHEBI:16307"/>
        <dbReference type="ChEBI" id="CHEBI:57503"/>
        <dbReference type="ChEBI" id="CHEBI:58223"/>
        <dbReference type="ChEBI" id="CHEBI:58885"/>
        <dbReference type="EC" id="2.4.1.298"/>
    </reaction>
</comment>
<evidence type="ECO:0000256" key="2">
    <source>
        <dbReference type="ARBA" id="ARBA00009995"/>
    </source>
</evidence>
<evidence type="ECO:0000256" key="1">
    <source>
        <dbReference type="ARBA" id="ARBA00004935"/>
    </source>
</evidence>
<organism evidence="9">
    <name type="scientific">Bacopa monnieri</name>
    <name type="common">Herb of grace</name>
    <name type="synonym">Lysimachia monnieri</name>
    <dbReference type="NCBI Taxonomy" id="263974"/>
    <lineage>
        <taxon>Eukaryota</taxon>
        <taxon>Viridiplantae</taxon>
        <taxon>Streptophyta</taxon>
        <taxon>Embryophyta</taxon>
        <taxon>Tracheophyta</taxon>
        <taxon>Spermatophyta</taxon>
        <taxon>Magnoliopsida</taxon>
        <taxon>eudicotyledons</taxon>
        <taxon>Gunneridae</taxon>
        <taxon>Pentapetalae</taxon>
        <taxon>asterids</taxon>
        <taxon>lamiids</taxon>
        <taxon>Lamiales</taxon>
        <taxon>Plantaginaceae</taxon>
        <taxon>Gratioleae</taxon>
        <taxon>Bacopa</taxon>
    </lineage>
</organism>
<dbReference type="InterPro" id="IPR002213">
    <property type="entry name" value="UDP_glucos_trans"/>
</dbReference>
<dbReference type="CDD" id="cd03784">
    <property type="entry name" value="GT1_Gtf-like"/>
    <property type="match status" value="1"/>
</dbReference>
<dbReference type="Pfam" id="PF00201">
    <property type="entry name" value="UDPGT"/>
    <property type="match status" value="1"/>
</dbReference>
<evidence type="ECO:0000256" key="6">
    <source>
        <dbReference type="ARBA" id="ARBA00056922"/>
    </source>
</evidence>
<proteinExistence type="evidence at transcript level"/>
<sequence length="463" mass="52347">MESKGTGKEAHILVFPYPAQGHINPVLPFSKFLASKGLKVTIIVTPSVKKLVNFPPNSSISIERISDGSEDVKETEDIEAYFNRFRREASQNLAKFIDEKKGWGAKVIVYDSTMPWVLDIAHERGLLGASFFTQSCFVSAVYCHLHQGTLKYPYEEEEKSTLLSLHPLLPTLQINDLPCFSKFDDPKHLVSKHLTDQFINLDKVDWILFNTFYDLETQVAEWMKAKWPIKTIGPTSLLEKHKKLGNDKNQIISLFEQNHKACIDQWLDSMETCSVVYVSLGSIASIGKEEMEELACGLLMSNCYFLWVVRASEQDKLPSDFMSLASEKGLIVNWCCQTEVLAHPAVACFMTHCGWNSTLEAISCGVPLVTMAQWVDQQPNAKCVEDLWKVGVRIKGPENGTFEREEIARCIQQVIGGDNADELRANAWKWKKLAQDAMEENGNSTKNIEDFVVQFFNMSLLLT</sequence>
<evidence type="ECO:0000256" key="5">
    <source>
        <dbReference type="ARBA" id="ARBA00050360"/>
    </source>
</evidence>
<keyword evidence="7" id="KW-0328">Glycosyltransferase</keyword>
<reference evidence="9" key="1">
    <citation type="journal article" date="2014" name="Mol. Biol. Rep.">
        <title>Molecular cloning and characterization of genistein 4'-O-glucoside specific glycosyltransferase from Bacopa monniera.</title>
        <authorList>
            <person name="Ruby"/>
            <person name="Santosh Kumar R.J."/>
            <person name="Vishwakarma R.K."/>
            <person name="Singh S."/>
            <person name="Khan B.M."/>
        </authorList>
    </citation>
    <scope>NUCLEOTIDE SEQUENCE</scope>
</reference>
<dbReference type="Gene3D" id="3.40.50.2000">
    <property type="entry name" value="Glycogen Phosphorylase B"/>
    <property type="match status" value="2"/>
</dbReference>
<keyword evidence="3 7" id="KW-0808">Transferase</keyword>
<protein>
    <recommendedName>
        <fullName evidence="8">Glycosyltransferase</fullName>
        <ecNumber evidence="8">2.4.1.-</ecNumber>
    </recommendedName>
</protein>
<dbReference type="PANTHER" id="PTHR11926">
    <property type="entry name" value="GLUCOSYL/GLUCURONOSYL TRANSFERASES"/>
    <property type="match status" value="1"/>
</dbReference>
<dbReference type="GO" id="GO:0102816">
    <property type="term" value="F:UDP-D-glucose:delphinidin 3-O-glucosyl-5-O-caffeoylglucoside -O-beta-D-glucosyltransferase activity"/>
    <property type="evidence" value="ECO:0007669"/>
    <property type="project" value="UniProtKB-EC"/>
</dbReference>
<dbReference type="AlphaFoldDB" id="B9VNU9"/>
<dbReference type="FunFam" id="3.40.50.2000:FF:000019">
    <property type="entry name" value="Glycosyltransferase"/>
    <property type="match status" value="1"/>
</dbReference>
<accession>B9VNU9</accession>
<dbReference type="GO" id="GO:0080043">
    <property type="term" value="F:quercetin 3-O-glucosyltransferase activity"/>
    <property type="evidence" value="ECO:0007669"/>
    <property type="project" value="TreeGrafter"/>
</dbReference>
<evidence type="ECO:0000256" key="7">
    <source>
        <dbReference type="RuleBase" id="RU003718"/>
    </source>
</evidence>
<dbReference type="GO" id="GO:0080044">
    <property type="term" value="F:quercetin 7-O-glucosyltransferase activity"/>
    <property type="evidence" value="ECO:0007669"/>
    <property type="project" value="TreeGrafter"/>
</dbReference>
<name>B9VNU9_BACMN</name>
<evidence type="ECO:0000256" key="8">
    <source>
        <dbReference type="RuleBase" id="RU362057"/>
    </source>
</evidence>
<evidence type="ECO:0000256" key="3">
    <source>
        <dbReference type="ARBA" id="ARBA00022679"/>
    </source>
</evidence>
<comment type="function">
    <text evidence="6">Catalyzes the glucosylation at the O-5 position of anthocyanidin 3-glucosides to form anthocyanidin 3,5-di-O-glucosides using UDP-glucose as sugar donor. Anthocyanidin 3,5-di-O-glucosides are molecules that are responsible for pigmentation. Also acts on anthocyanidin 3-O-(6-O-malonylglucoside). Much less active with hydroxycinnamoylglucose derivatives. No activity in the absence of the 3-O-glucoside group.</text>
</comment>
<dbReference type="CAZy" id="GT1">
    <property type="family name" value="Glycosyltransferase Family 1"/>
</dbReference>
<evidence type="ECO:0000313" key="9">
    <source>
        <dbReference type="EMBL" id="ACM09993.3"/>
    </source>
</evidence>
<comment type="pathway">
    <text evidence="1">Pigment biosynthesis; anthocyanin biosynthesis.</text>
</comment>